<dbReference type="EMBL" id="KK784910">
    <property type="protein sequence ID" value="KDO63946.1"/>
    <property type="molecule type" value="Genomic_DNA"/>
</dbReference>
<evidence type="ECO:0000313" key="1">
    <source>
        <dbReference type="EMBL" id="KDO63946.1"/>
    </source>
</evidence>
<accession>A0A067FL63</accession>
<gene>
    <name evidence="1" type="ORF">CISIN_1g045418mg</name>
</gene>
<sequence length="90" mass="10492">NDLIWCSPKNASKKKSRESPILGDDLNWGIKNDEFLSDLSTFLEKILQKAMKEQEKVSPKAKKIVKWEKQVSMRISEHYRGALDDELRDD</sequence>
<keyword evidence="2" id="KW-1185">Reference proteome</keyword>
<reference evidence="1 2" key="1">
    <citation type="submission" date="2014-04" db="EMBL/GenBank/DDBJ databases">
        <authorList>
            <consortium name="International Citrus Genome Consortium"/>
            <person name="Gmitter F."/>
            <person name="Chen C."/>
            <person name="Farmerie W."/>
            <person name="Harkins T."/>
            <person name="Desany B."/>
            <person name="Mohiuddin M."/>
            <person name="Kodira C."/>
            <person name="Borodovsky M."/>
            <person name="Lomsadze A."/>
            <person name="Burns P."/>
            <person name="Jenkins J."/>
            <person name="Prochnik S."/>
            <person name="Shu S."/>
            <person name="Chapman J."/>
            <person name="Pitluck S."/>
            <person name="Schmutz J."/>
            <person name="Rokhsar D."/>
        </authorList>
    </citation>
    <scope>NUCLEOTIDE SEQUENCE</scope>
</reference>
<organism evidence="1 2">
    <name type="scientific">Citrus sinensis</name>
    <name type="common">Sweet orange</name>
    <name type="synonym">Citrus aurantium var. sinensis</name>
    <dbReference type="NCBI Taxonomy" id="2711"/>
    <lineage>
        <taxon>Eukaryota</taxon>
        <taxon>Viridiplantae</taxon>
        <taxon>Streptophyta</taxon>
        <taxon>Embryophyta</taxon>
        <taxon>Tracheophyta</taxon>
        <taxon>Spermatophyta</taxon>
        <taxon>Magnoliopsida</taxon>
        <taxon>eudicotyledons</taxon>
        <taxon>Gunneridae</taxon>
        <taxon>Pentapetalae</taxon>
        <taxon>rosids</taxon>
        <taxon>malvids</taxon>
        <taxon>Sapindales</taxon>
        <taxon>Rutaceae</taxon>
        <taxon>Aurantioideae</taxon>
        <taxon>Citrus</taxon>
    </lineage>
</organism>
<dbReference type="PANTHER" id="PTHR35692:SF1">
    <property type="entry name" value="F26F24.11"/>
    <property type="match status" value="1"/>
</dbReference>
<dbReference type="Proteomes" id="UP000027120">
    <property type="component" value="Unassembled WGS sequence"/>
</dbReference>
<protein>
    <submittedName>
        <fullName evidence="1">Uncharacterized protein</fullName>
    </submittedName>
</protein>
<dbReference type="AlphaFoldDB" id="A0A067FL63"/>
<proteinExistence type="predicted"/>
<feature type="non-terminal residue" evidence="1">
    <location>
        <position position="1"/>
    </location>
</feature>
<name>A0A067FL63_CITSI</name>
<dbReference type="PANTHER" id="PTHR35692">
    <property type="entry name" value="F26F24.11"/>
    <property type="match status" value="1"/>
</dbReference>
<dbReference type="SMR" id="A0A067FL63"/>
<evidence type="ECO:0000313" key="2">
    <source>
        <dbReference type="Proteomes" id="UP000027120"/>
    </source>
</evidence>